<gene>
    <name evidence="2" type="ORF">K491DRAFT_720337</name>
</gene>
<keyword evidence="3" id="KW-1185">Reference proteome</keyword>
<evidence type="ECO:0000313" key="3">
    <source>
        <dbReference type="Proteomes" id="UP000799324"/>
    </source>
</evidence>
<feature type="compositionally biased region" description="Acidic residues" evidence="1">
    <location>
        <begin position="119"/>
        <end position="141"/>
    </location>
</feature>
<accession>A0A6A6SWP1</accession>
<feature type="region of interest" description="Disordered" evidence="1">
    <location>
        <begin position="119"/>
        <end position="149"/>
    </location>
</feature>
<proteinExistence type="predicted"/>
<name>A0A6A6SWP1_9PLEO</name>
<evidence type="ECO:0000313" key="2">
    <source>
        <dbReference type="EMBL" id="KAF2650878.1"/>
    </source>
</evidence>
<reference evidence="2" key="1">
    <citation type="journal article" date="2020" name="Stud. Mycol.">
        <title>101 Dothideomycetes genomes: a test case for predicting lifestyles and emergence of pathogens.</title>
        <authorList>
            <person name="Haridas S."/>
            <person name="Albert R."/>
            <person name="Binder M."/>
            <person name="Bloem J."/>
            <person name="Labutti K."/>
            <person name="Salamov A."/>
            <person name="Andreopoulos B."/>
            <person name="Baker S."/>
            <person name="Barry K."/>
            <person name="Bills G."/>
            <person name="Bluhm B."/>
            <person name="Cannon C."/>
            <person name="Castanera R."/>
            <person name="Culley D."/>
            <person name="Daum C."/>
            <person name="Ezra D."/>
            <person name="Gonzalez J."/>
            <person name="Henrissat B."/>
            <person name="Kuo A."/>
            <person name="Liang C."/>
            <person name="Lipzen A."/>
            <person name="Lutzoni F."/>
            <person name="Magnuson J."/>
            <person name="Mondo S."/>
            <person name="Nolan M."/>
            <person name="Ohm R."/>
            <person name="Pangilinan J."/>
            <person name="Park H.-J."/>
            <person name="Ramirez L."/>
            <person name="Alfaro M."/>
            <person name="Sun H."/>
            <person name="Tritt A."/>
            <person name="Yoshinaga Y."/>
            <person name="Zwiers L.-H."/>
            <person name="Turgeon B."/>
            <person name="Goodwin S."/>
            <person name="Spatafora J."/>
            <person name="Crous P."/>
            <person name="Grigoriev I."/>
        </authorList>
    </citation>
    <scope>NUCLEOTIDE SEQUENCE</scope>
    <source>
        <strain evidence="2">CBS 122681</strain>
    </source>
</reference>
<dbReference type="AlphaFoldDB" id="A0A6A6SWP1"/>
<dbReference type="Proteomes" id="UP000799324">
    <property type="component" value="Unassembled WGS sequence"/>
</dbReference>
<protein>
    <submittedName>
        <fullName evidence="2">Uncharacterized protein</fullName>
    </submittedName>
</protein>
<dbReference type="EMBL" id="MU004441">
    <property type="protein sequence ID" value="KAF2650878.1"/>
    <property type="molecule type" value="Genomic_DNA"/>
</dbReference>
<evidence type="ECO:0000256" key="1">
    <source>
        <dbReference type="SAM" id="MobiDB-lite"/>
    </source>
</evidence>
<organism evidence="2 3">
    <name type="scientific">Lophiostoma macrostomum CBS 122681</name>
    <dbReference type="NCBI Taxonomy" id="1314788"/>
    <lineage>
        <taxon>Eukaryota</taxon>
        <taxon>Fungi</taxon>
        <taxon>Dikarya</taxon>
        <taxon>Ascomycota</taxon>
        <taxon>Pezizomycotina</taxon>
        <taxon>Dothideomycetes</taxon>
        <taxon>Pleosporomycetidae</taxon>
        <taxon>Pleosporales</taxon>
        <taxon>Lophiostomataceae</taxon>
        <taxon>Lophiostoma</taxon>
    </lineage>
</organism>
<sequence>MSNPDTQREELESLFGKVIEKFDFNVTESDVDYFADALTTLALRWKLVDRISWARGRFYMYTATEVVSKEGQDVGKEEHRVVLWLMKDDDAKDLILGDPVNDKADGLIGFRSKVARLLEEEEEEEQEGGEVENEGEVETEEQGEKEGED</sequence>